<feature type="compositionally biased region" description="Low complexity" evidence="3">
    <location>
        <begin position="346"/>
        <end position="361"/>
    </location>
</feature>
<reference evidence="5 6" key="1">
    <citation type="submission" date="2016-10" db="EMBL/GenBank/DDBJ databases">
        <authorList>
            <person name="de Groot N.N."/>
        </authorList>
    </citation>
    <scope>NUCLEOTIDE SEQUENCE [LARGE SCALE GENOMIC DNA]</scope>
    <source>
        <strain evidence="5 6">DSM 16213</strain>
    </source>
</reference>
<dbReference type="Gene3D" id="2.170.16.10">
    <property type="entry name" value="Hedgehog/Intein (Hint) domain"/>
    <property type="match status" value="1"/>
</dbReference>
<evidence type="ECO:0000313" key="5">
    <source>
        <dbReference type="EMBL" id="SEN33697.1"/>
    </source>
</evidence>
<dbReference type="GO" id="GO:0005509">
    <property type="term" value="F:calcium ion binding"/>
    <property type="evidence" value="ECO:0007669"/>
    <property type="project" value="InterPro"/>
</dbReference>
<dbReference type="InterPro" id="IPR050557">
    <property type="entry name" value="RTX_toxin/Mannuronan_C5-epim"/>
</dbReference>
<dbReference type="InterPro" id="IPR011049">
    <property type="entry name" value="Serralysin-like_metalloprot_C"/>
</dbReference>
<dbReference type="PRINTS" id="PR00313">
    <property type="entry name" value="CABNDNGRPT"/>
</dbReference>
<comment type="subcellular location">
    <subcellularLocation>
        <location evidence="1">Secreted</location>
    </subcellularLocation>
</comment>
<feature type="domain" description="Hedgehog/Intein (Hint)" evidence="4">
    <location>
        <begin position="510"/>
        <end position="548"/>
    </location>
</feature>
<dbReference type="InterPro" id="IPR018511">
    <property type="entry name" value="Hemolysin-typ_Ca-bd_CS"/>
</dbReference>
<proteinExistence type="predicted"/>
<keyword evidence="6" id="KW-1185">Reference proteome</keyword>
<dbReference type="InterPro" id="IPR028992">
    <property type="entry name" value="Hedgehog/Intein_dom"/>
</dbReference>
<evidence type="ECO:0000256" key="1">
    <source>
        <dbReference type="ARBA" id="ARBA00004613"/>
    </source>
</evidence>
<dbReference type="InterPro" id="IPR036844">
    <property type="entry name" value="Hint_dom_sf"/>
</dbReference>
<dbReference type="SUPFAM" id="SSF51120">
    <property type="entry name" value="beta-Roll"/>
    <property type="match status" value="2"/>
</dbReference>
<feature type="compositionally biased region" description="Gly residues" evidence="3">
    <location>
        <begin position="306"/>
        <end position="316"/>
    </location>
</feature>
<name>A0A1H8FR09_9RHOB</name>
<dbReference type="Gene3D" id="2.150.10.10">
    <property type="entry name" value="Serralysin-like metalloprotease, C-terminal"/>
    <property type="match status" value="4"/>
</dbReference>
<feature type="region of interest" description="Disordered" evidence="3">
    <location>
        <begin position="260"/>
        <end position="280"/>
    </location>
</feature>
<evidence type="ECO:0000256" key="2">
    <source>
        <dbReference type="ARBA" id="ARBA00022525"/>
    </source>
</evidence>
<dbReference type="PROSITE" id="PS00330">
    <property type="entry name" value="HEMOLYSIN_CALCIUM"/>
    <property type="match status" value="4"/>
</dbReference>
<dbReference type="STRING" id="245187.SAMN04488003_11392"/>
<dbReference type="PANTHER" id="PTHR38340:SF1">
    <property type="entry name" value="S-LAYER PROTEIN"/>
    <property type="match status" value="1"/>
</dbReference>
<dbReference type="EMBL" id="FOCI01000013">
    <property type="protein sequence ID" value="SEN33697.1"/>
    <property type="molecule type" value="Genomic_DNA"/>
</dbReference>
<gene>
    <name evidence="5" type="ORF">SAMN04488003_11392</name>
</gene>
<feature type="compositionally biased region" description="Low complexity" evidence="3">
    <location>
        <begin position="320"/>
        <end position="333"/>
    </location>
</feature>
<dbReference type="PANTHER" id="PTHR38340">
    <property type="entry name" value="S-LAYER PROTEIN"/>
    <property type="match status" value="1"/>
</dbReference>
<keyword evidence="2" id="KW-0964">Secreted</keyword>
<dbReference type="InterPro" id="IPR001343">
    <property type="entry name" value="Hemolysn_Ca-bd"/>
</dbReference>
<dbReference type="SUPFAM" id="SSF51294">
    <property type="entry name" value="Hedgehog/intein (Hint) domain"/>
    <property type="match status" value="1"/>
</dbReference>
<dbReference type="AlphaFoldDB" id="A0A1H8FR09"/>
<dbReference type="Proteomes" id="UP000199585">
    <property type="component" value="Unassembled WGS sequence"/>
</dbReference>
<dbReference type="GO" id="GO:0005576">
    <property type="term" value="C:extracellular region"/>
    <property type="evidence" value="ECO:0007669"/>
    <property type="project" value="UniProtKB-SubCell"/>
</dbReference>
<evidence type="ECO:0000313" key="6">
    <source>
        <dbReference type="Proteomes" id="UP000199585"/>
    </source>
</evidence>
<evidence type="ECO:0000259" key="4">
    <source>
        <dbReference type="Pfam" id="PF13403"/>
    </source>
</evidence>
<dbReference type="Pfam" id="PF00353">
    <property type="entry name" value="HemolysinCabind"/>
    <property type="match status" value="5"/>
</dbReference>
<feature type="region of interest" description="Disordered" evidence="3">
    <location>
        <begin position="292"/>
        <end position="382"/>
    </location>
</feature>
<protein>
    <submittedName>
        <fullName evidence="5">Hemolysin-type calcium-binding repeat-containing protein</fullName>
    </submittedName>
</protein>
<accession>A0A1H8FR09</accession>
<sequence length="548" mass="55286">MPTSYEVIFLGQLSIIDSQANNEETAENAGGILGTYGTTGTPLFNNVRTLTAERQTEDDNNSYDVDNFGGYDSFRINGGAPQNFDAVAIYNATITYIDGTTASITAVVFQDVNGRTYLAPELTANADQAALTAAPIRSLQLVSVASNTGDAAGDMAANRIAGDFKAPVDGAETAQTMGVGFADGQNDRVTTGADVVYANGGNDTVVAGGGGDLVYGGTGDDTQHGDDGNDALFGDQGQDWLFGGTGSDTLSGGTENDLIYGGSDNDTVSGDDGNDMVYGDAGNDTGFGGAGSDTLYGGDGNDSLSGGAGNDSLGGDGGDDTLFGGDGSDTMSGGTEGDILFGGADGDTLSGDAGDDSLSGDAGHDTLLGGMGQDRLAGGTEDDTLFGGADADTLWGDAGNDRLVGGSGSDTLTGGAGDDVFGFDRAGGADTVTDFDMSDADGDGRTNDQLDVSALRTLDGRPVTAYDVVVQDAGGGSARLVFPEGESIVLLGVAPSQMTSAAQMFRAGIPCFTPDTLILTPQGQRPVTQLRPGDLVVTRDDGPQRIVW</sequence>
<organism evidence="5 6">
    <name type="scientific">Loktanella fryxellensis</name>
    <dbReference type="NCBI Taxonomy" id="245187"/>
    <lineage>
        <taxon>Bacteria</taxon>
        <taxon>Pseudomonadati</taxon>
        <taxon>Pseudomonadota</taxon>
        <taxon>Alphaproteobacteria</taxon>
        <taxon>Rhodobacterales</taxon>
        <taxon>Roseobacteraceae</taxon>
        <taxon>Loktanella</taxon>
    </lineage>
</organism>
<evidence type="ECO:0000256" key="3">
    <source>
        <dbReference type="SAM" id="MobiDB-lite"/>
    </source>
</evidence>
<dbReference type="Pfam" id="PF13403">
    <property type="entry name" value="Hint_2"/>
    <property type="match status" value="1"/>
</dbReference>